<sequence length="36" mass="4119">MSTAYVVSEERRMSRSGPGEGWCRVWSGSSRQEGRR</sequence>
<protein>
    <submittedName>
        <fullName evidence="1">Uncharacterized protein</fullName>
    </submittedName>
</protein>
<reference evidence="1 2" key="1">
    <citation type="submission" date="2020-08" db="EMBL/GenBank/DDBJ databases">
        <title>Sequencing the genomes of 1000 actinobacteria strains.</title>
        <authorList>
            <person name="Klenk H.-P."/>
        </authorList>
    </citation>
    <scope>NUCLEOTIDE SEQUENCE [LARGE SCALE GENOMIC DNA]</scope>
    <source>
        <strain evidence="1 2">DSM 28967</strain>
    </source>
</reference>
<dbReference type="Proteomes" id="UP000549971">
    <property type="component" value="Unassembled WGS sequence"/>
</dbReference>
<evidence type="ECO:0000313" key="2">
    <source>
        <dbReference type="Proteomes" id="UP000549971"/>
    </source>
</evidence>
<comment type="caution">
    <text evidence="1">The sequence shown here is derived from an EMBL/GenBank/DDBJ whole genome shotgun (WGS) entry which is preliminary data.</text>
</comment>
<dbReference type="EMBL" id="JACHMY010000001">
    <property type="protein sequence ID" value="MBB5837533.1"/>
    <property type="molecule type" value="Genomic_DNA"/>
</dbReference>
<accession>A0A7W9J8L2</accession>
<organism evidence="1 2">
    <name type="scientific">Kribbella italica</name>
    <dbReference type="NCBI Taxonomy" id="1540520"/>
    <lineage>
        <taxon>Bacteria</taxon>
        <taxon>Bacillati</taxon>
        <taxon>Actinomycetota</taxon>
        <taxon>Actinomycetes</taxon>
        <taxon>Propionibacteriales</taxon>
        <taxon>Kribbellaceae</taxon>
        <taxon>Kribbella</taxon>
    </lineage>
</organism>
<dbReference type="AlphaFoldDB" id="A0A7W9J8L2"/>
<name>A0A7W9J8L2_9ACTN</name>
<evidence type="ECO:0000313" key="1">
    <source>
        <dbReference type="EMBL" id="MBB5837533.1"/>
    </source>
</evidence>
<gene>
    <name evidence="1" type="ORF">HDA39_004267</name>
</gene>
<keyword evidence="2" id="KW-1185">Reference proteome</keyword>
<proteinExistence type="predicted"/>